<feature type="compositionally biased region" description="Basic and acidic residues" evidence="2">
    <location>
        <begin position="79"/>
        <end position="91"/>
    </location>
</feature>
<keyword evidence="4" id="KW-1185">Reference proteome</keyword>
<evidence type="ECO:0000313" key="3">
    <source>
        <dbReference type="EMBL" id="CCO18323.1"/>
    </source>
</evidence>
<feature type="coiled-coil region" evidence="1">
    <location>
        <begin position="147"/>
        <end position="206"/>
    </location>
</feature>
<accession>K8F9P9</accession>
<sequence length="209" mass="23703">MVVPKFPAIAKKIRPATRQQTTTVKNTRRGRKRKKQGKDEDDEEEEEGKETVSESESSPRGKAKGADGEEEEEQQQQRGGEEKKTPRKEDEGGMTTLAANAEQTKDNAIDIQLKPNMDPRLKSEIENAFETVTRLIHRMDAHNAQTLEHLDMVRKATEERNRAAKEKLLDIMTESFRKLADKANESAMLEEKIEAMKDMIANLRQSIGA</sequence>
<feature type="region of interest" description="Disordered" evidence="2">
    <location>
        <begin position="1"/>
        <end position="93"/>
    </location>
</feature>
<protein>
    <submittedName>
        <fullName evidence="3">Uncharacterized protein</fullName>
    </submittedName>
</protein>
<dbReference type="Proteomes" id="UP000198341">
    <property type="component" value="Chromosome 10"/>
</dbReference>
<dbReference type="AlphaFoldDB" id="K8F9P9"/>
<feature type="compositionally biased region" description="Basic residues" evidence="2">
    <location>
        <begin position="26"/>
        <end position="36"/>
    </location>
</feature>
<gene>
    <name evidence="3" type="ordered locus">Bathy10g01790</name>
</gene>
<feature type="compositionally biased region" description="Acidic residues" evidence="2">
    <location>
        <begin position="39"/>
        <end position="48"/>
    </location>
</feature>
<dbReference type="GeneID" id="19013255"/>
<proteinExistence type="predicted"/>
<keyword evidence="1" id="KW-0175">Coiled coil</keyword>
<dbReference type="EMBL" id="FO082269">
    <property type="protein sequence ID" value="CCO18323.1"/>
    <property type="molecule type" value="Genomic_DNA"/>
</dbReference>
<evidence type="ECO:0000256" key="2">
    <source>
        <dbReference type="SAM" id="MobiDB-lite"/>
    </source>
</evidence>
<organism evidence="3 4">
    <name type="scientific">Bathycoccus prasinos</name>
    <dbReference type="NCBI Taxonomy" id="41875"/>
    <lineage>
        <taxon>Eukaryota</taxon>
        <taxon>Viridiplantae</taxon>
        <taxon>Chlorophyta</taxon>
        <taxon>Mamiellophyceae</taxon>
        <taxon>Mamiellales</taxon>
        <taxon>Bathycoccaceae</taxon>
        <taxon>Bathycoccus</taxon>
    </lineage>
</organism>
<evidence type="ECO:0000256" key="1">
    <source>
        <dbReference type="SAM" id="Coils"/>
    </source>
</evidence>
<dbReference type="KEGG" id="bpg:Bathy10g01790"/>
<evidence type="ECO:0000313" key="4">
    <source>
        <dbReference type="Proteomes" id="UP000198341"/>
    </source>
</evidence>
<name>K8F9P9_9CHLO</name>
<reference evidence="3 4" key="1">
    <citation type="submission" date="2011-10" db="EMBL/GenBank/DDBJ databases">
        <authorList>
            <person name="Genoscope - CEA"/>
        </authorList>
    </citation>
    <scope>NUCLEOTIDE SEQUENCE [LARGE SCALE GENOMIC DNA]</scope>
    <source>
        <strain evidence="3 4">RCC 1105</strain>
    </source>
</reference>
<dbReference type="RefSeq" id="XP_007510790.1">
    <property type="nucleotide sequence ID" value="XM_007510728.1"/>
</dbReference>